<dbReference type="EMBL" id="VSRR010002880">
    <property type="protein sequence ID" value="MPC33666.1"/>
    <property type="molecule type" value="Genomic_DNA"/>
</dbReference>
<evidence type="ECO:0000313" key="3">
    <source>
        <dbReference type="Proteomes" id="UP000324222"/>
    </source>
</evidence>
<name>A0A5B7EKG2_PORTR</name>
<evidence type="ECO:0000313" key="2">
    <source>
        <dbReference type="EMBL" id="MPC33666.1"/>
    </source>
</evidence>
<gene>
    <name evidence="2" type="ORF">E2C01_027024</name>
</gene>
<evidence type="ECO:0000256" key="1">
    <source>
        <dbReference type="SAM" id="MobiDB-lite"/>
    </source>
</evidence>
<feature type="compositionally biased region" description="Low complexity" evidence="1">
    <location>
        <begin position="104"/>
        <end position="122"/>
    </location>
</feature>
<comment type="caution">
    <text evidence="2">The sequence shown here is derived from an EMBL/GenBank/DDBJ whole genome shotgun (WGS) entry which is preliminary data.</text>
</comment>
<proteinExistence type="predicted"/>
<organism evidence="2 3">
    <name type="scientific">Portunus trituberculatus</name>
    <name type="common">Swimming crab</name>
    <name type="synonym">Neptunus trituberculatus</name>
    <dbReference type="NCBI Taxonomy" id="210409"/>
    <lineage>
        <taxon>Eukaryota</taxon>
        <taxon>Metazoa</taxon>
        <taxon>Ecdysozoa</taxon>
        <taxon>Arthropoda</taxon>
        <taxon>Crustacea</taxon>
        <taxon>Multicrustacea</taxon>
        <taxon>Malacostraca</taxon>
        <taxon>Eumalacostraca</taxon>
        <taxon>Eucarida</taxon>
        <taxon>Decapoda</taxon>
        <taxon>Pleocyemata</taxon>
        <taxon>Brachyura</taxon>
        <taxon>Eubrachyura</taxon>
        <taxon>Portunoidea</taxon>
        <taxon>Portunidae</taxon>
        <taxon>Portuninae</taxon>
        <taxon>Portunus</taxon>
    </lineage>
</organism>
<protein>
    <submittedName>
        <fullName evidence="2">Uncharacterized protein</fullName>
    </submittedName>
</protein>
<feature type="region of interest" description="Disordered" evidence="1">
    <location>
        <begin position="1"/>
        <end position="21"/>
    </location>
</feature>
<sequence length="147" mass="15763">MNNSDRSENSDSDTPSHSALLGGDGRLVGLTLNAEIHDVIPADGTVVHHNVCRIEVTANLPGQGDKEEYGKITRTATTTNIPPHYLNTHLDTVIPPRHTPQAPHRPSTSHTPPVHHTSPHSHILPQLGSFTPPHSSHSLHVPSASPS</sequence>
<feature type="region of interest" description="Disordered" evidence="1">
    <location>
        <begin position="91"/>
        <end position="147"/>
    </location>
</feature>
<accession>A0A5B7EKG2</accession>
<reference evidence="2 3" key="1">
    <citation type="submission" date="2019-05" db="EMBL/GenBank/DDBJ databases">
        <title>Another draft genome of Portunus trituberculatus and its Hox gene families provides insights of decapod evolution.</title>
        <authorList>
            <person name="Jeong J.-H."/>
            <person name="Song I."/>
            <person name="Kim S."/>
            <person name="Choi T."/>
            <person name="Kim D."/>
            <person name="Ryu S."/>
            <person name="Kim W."/>
        </authorList>
    </citation>
    <scope>NUCLEOTIDE SEQUENCE [LARGE SCALE GENOMIC DNA]</scope>
    <source>
        <tissue evidence="2">Muscle</tissue>
    </source>
</reference>
<feature type="compositionally biased region" description="Low complexity" evidence="1">
    <location>
        <begin position="132"/>
        <end position="147"/>
    </location>
</feature>
<keyword evidence="3" id="KW-1185">Reference proteome</keyword>
<dbReference type="Proteomes" id="UP000324222">
    <property type="component" value="Unassembled WGS sequence"/>
</dbReference>
<dbReference type="AlphaFoldDB" id="A0A5B7EKG2"/>